<evidence type="ECO:0000256" key="10">
    <source>
        <dbReference type="ARBA" id="ARBA00023012"/>
    </source>
</evidence>
<dbReference type="InterPro" id="IPR003661">
    <property type="entry name" value="HisK_dim/P_dom"/>
</dbReference>
<comment type="subcellular location">
    <subcellularLocation>
        <location evidence="3">Cell membrane</location>
    </subcellularLocation>
</comment>
<feature type="transmembrane region" description="Helical" evidence="13">
    <location>
        <begin position="20"/>
        <end position="41"/>
    </location>
</feature>
<dbReference type="AlphaFoldDB" id="A0A3L7AWQ3"/>
<dbReference type="GO" id="GO:0005886">
    <property type="term" value="C:plasma membrane"/>
    <property type="evidence" value="ECO:0007669"/>
    <property type="project" value="UniProtKB-SubCell"/>
</dbReference>
<keyword evidence="9 13" id="KW-1133">Transmembrane helix</keyword>
<dbReference type="PRINTS" id="PR00344">
    <property type="entry name" value="BCTRLSENSOR"/>
</dbReference>
<dbReference type="Pfam" id="PF02518">
    <property type="entry name" value="HATPase_c"/>
    <property type="match status" value="1"/>
</dbReference>
<dbReference type="Proteomes" id="UP000269438">
    <property type="component" value="Unassembled WGS sequence"/>
</dbReference>
<dbReference type="GO" id="GO:0005509">
    <property type="term" value="F:calcium ion binding"/>
    <property type="evidence" value="ECO:0007669"/>
    <property type="project" value="UniProtKB-ARBA"/>
</dbReference>
<dbReference type="SMART" id="SM00388">
    <property type="entry name" value="HisKA"/>
    <property type="match status" value="1"/>
</dbReference>
<feature type="domain" description="Histidine kinase" evidence="14">
    <location>
        <begin position="266"/>
        <end position="626"/>
    </location>
</feature>
<dbReference type="SUPFAM" id="SSF47384">
    <property type="entry name" value="Homodimeric domain of signal transducing histidine kinase"/>
    <property type="match status" value="1"/>
</dbReference>
<keyword evidence="5" id="KW-0597">Phosphoprotein</keyword>
<evidence type="ECO:0000256" key="11">
    <source>
        <dbReference type="ARBA" id="ARBA00023136"/>
    </source>
</evidence>
<accession>A0A3L7AWQ3</accession>
<evidence type="ECO:0000256" key="5">
    <source>
        <dbReference type="ARBA" id="ARBA00022553"/>
    </source>
</evidence>
<evidence type="ECO:0000256" key="6">
    <source>
        <dbReference type="ARBA" id="ARBA00022679"/>
    </source>
</evidence>
<feature type="transmembrane region" description="Helical" evidence="13">
    <location>
        <begin position="171"/>
        <end position="197"/>
    </location>
</feature>
<dbReference type="Pfam" id="PF00512">
    <property type="entry name" value="HisKA"/>
    <property type="match status" value="1"/>
</dbReference>
<reference evidence="16 17" key="1">
    <citation type="submission" date="2018-10" db="EMBL/GenBank/DDBJ databases">
        <authorList>
            <person name="Li J."/>
        </authorList>
    </citation>
    <scope>NUCLEOTIDE SEQUENCE [LARGE SCALE GENOMIC DNA]</scope>
    <source>
        <strain evidence="16 17">JCM 11654</strain>
    </source>
</reference>
<keyword evidence="7 13" id="KW-0812">Transmembrane</keyword>
<evidence type="ECO:0000313" key="16">
    <source>
        <dbReference type="EMBL" id="RLP83662.1"/>
    </source>
</evidence>
<dbReference type="InterPro" id="IPR003594">
    <property type="entry name" value="HATPase_dom"/>
</dbReference>
<feature type="compositionally biased region" description="Polar residues" evidence="12">
    <location>
        <begin position="393"/>
        <end position="402"/>
    </location>
</feature>
<dbReference type="CDD" id="cd00082">
    <property type="entry name" value="HisKA"/>
    <property type="match status" value="1"/>
</dbReference>
<dbReference type="FunFam" id="3.30.565.10:FF:000006">
    <property type="entry name" value="Sensor histidine kinase WalK"/>
    <property type="match status" value="1"/>
</dbReference>
<feature type="region of interest" description="Disordered" evidence="12">
    <location>
        <begin position="380"/>
        <end position="501"/>
    </location>
</feature>
<dbReference type="InterPro" id="IPR003660">
    <property type="entry name" value="HAMP_dom"/>
</dbReference>
<dbReference type="InterPro" id="IPR004358">
    <property type="entry name" value="Sig_transdc_His_kin-like_C"/>
</dbReference>
<dbReference type="OrthoDB" id="9786919at2"/>
<keyword evidence="6" id="KW-0808">Transferase</keyword>
<dbReference type="CDD" id="cd06225">
    <property type="entry name" value="HAMP"/>
    <property type="match status" value="1"/>
</dbReference>
<keyword evidence="10" id="KW-0902">Two-component regulatory system</keyword>
<keyword evidence="8" id="KW-0418">Kinase</keyword>
<evidence type="ECO:0000259" key="14">
    <source>
        <dbReference type="PROSITE" id="PS50109"/>
    </source>
</evidence>
<dbReference type="InterPro" id="IPR036097">
    <property type="entry name" value="HisK_dim/P_sf"/>
</dbReference>
<name>A0A3L7AWQ3_9MICO</name>
<dbReference type="FunFam" id="1.10.287.130:FF:000001">
    <property type="entry name" value="Two-component sensor histidine kinase"/>
    <property type="match status" value="1"/>
</dbReference>
<organism evidence="16 17">
    <name type="scientific">Mycetocola lacteus</name>
    <dbReference type="NCBI Taxonomy" id="76637"/>
    <lineage>
        <taxon>Bacteria</taxon>
        <taxon>Bacillati</taxon>
        <taxon>Actinomycetota</taxon>
        <taxon>Actinomycetes</taxon>
        <taxon>Micrococcales</taxon>
        <taxon>Microbacteriaceae</taxon>
        <taxon>Mycetocola</taxon>
    </lineage>
</organism>
<dbReference type="SMART" id="SM00387">
    <property type="entry name" value="HATPase_c"/>
    <property type="match status" value="1"/>
</dbReference>
<sequence>MHDSLSEWWHSISLRTKITGVTVLVLAFGILVAGIGTMAMLRPALQGQVDERLKAAAESMATFGKIDQSSTSSGGLSTTANDYYFAFYWPDDGKLVQTNWSDKSPSVVPKIPNNIHLQDALSRGRAPFALDSANGSTHFRAVLIPVWYKDGPEEQGVMLVATSTREAENIIATYLTIFFGLGLAVILFGAALTRLLVTSTFTPLREVEHTAAAIAGGDFSQRLAVTTPNTEVGRLSRSLNTMLDRIDQAFSDRAKTIGQMRRFVGDASHELRTPLVTVRGYAELYRMGALQSSEDVSQAMERIEKEAIRMGGLVEDLLELARLDETKPLNLGRLDLSALARDAVMDARAADQGRTVTLVVDEYVPVSPVPLPAEAYPVATPPRPALPAGASPRPNTANTSPTGEILPGGEPSLTRPPLDETAIPQVDPTRVIDLPATEVPTTTGRVRTGTGPLSRVRGDGSGPFTSPTSLVSRLRARRPRRNTGPVATEVPESPVPAPSSVPTLETPAIVLAEENKIRQVVTNLMGNALRFTDTSSPIEIGVSANPETRRASIAIIDHGDGIPEQLREKIFQRFWRADTSRTRETGGSGLGLAIVASIIGAHHGTVTVSETPGGGATFRVELPLLTEAPPAPQEPVAPTE</sequence>
<evidence type="ECO:0000256" key="4">
    <source>
        <dbReference type="ARBA" id="ARBA00012438"/>
    </source>
</evidence>
<evidence type="ECO:0000313" key="17">
    <source>
        <dbReference type="Proteomes" id="UP000269438"/>
    </source>
</evidence>
<evidence type="ECO:0000256" key="3">
    <source>
        <dbReference type="ARBA" id="ARBA00004236"/>
    </source>
</evidence>
<dbReference type="InterPro" id="IPR036890">
    <property type="entry name" value="HATPase_C_sf"/>
</dbReference>
<comment type="cofactor">
    <cofactor evidence="2">
        <name>a divalent metal cation</name>
        <dbReference type="ChEBI" id="CHEBI:60240"/>
    </cofactor>
</comment>
<dbReference type="PANTHER" id="PTHR45436">
    <property type="entry name" value="SENSOR HISTIDINE KINASE YKOH"/>
    <property type="match status" value="1"/>
</dbReference>
<dbReference type="PROSITE" id="PS50109">
    <property type="entry name" value="HIS_KIN"/>
    <property type="match status" value="1"/>
</dbReference>
<protein>
    <recommendedName>
        <fullName evidence="4">histidine kinase</fullName>
        <ecNumber evidence="4">2.7.13.3</ecNumber>
    </recommendedName>
</protein>
<evidence type="ECO:0000256" key="8">
    <source>
        <dbReference type="ARBA" id="ARBA00022777"/>
    </source>
</evidence>
<dbReference type="RefSeq" id="WP_121687332.1">
    <property type="nucleotide sequence ID" value="NZ_RCUY01000002.1"/>
</dbReference>
<dbReference type="PROSITE" id="PS50885">
    <property type="entry name" value="HAMP"/>
    <property type="match status" value="1"/>
</dbReference>
<evidence type="ECO:0000256" key="9">
    <source>
        <dbReference type="ARBA" id="ARBA00022989"/>
    </source>
</evidence>
<gene>
    <name evidence="16" type="ORF">D9V34_02260</name>
</gene>
<dbReference type="GO" id="GO:0000155">
    <property type="term" value="F:phosphorelay sensor kinase activity"/>
    <property type="evidence" value="ECO:0007669"/>
    <property type="project" value="InterPro"/>
</dbReference>
<dbReference type="Gene3D" id="3.30.565.10">
    <property type="entry name" value="Histidine kinase-like ATPase, C-terminal domain"/>
    <property type="match status" value="1"/>
</dbReference>
<feature type="compositionally biased region" description="Low complexity" evidence="12">
    <location>
        <begin position="439"/>
        <end position="452"/>
    </location>
</feature>
<dbReference type="Gene3D" id="1.10.287.130">
    <property type="match status" value="1"/>
</dbReference>
<dbReference type="SUPFAM" id="SSF158472">
    <property type="entry name" value="HAMP domain-like"/>
    <property type="match status" value="1"/>
</dbReference>
<evidence type="ECO:0000259" key="15">
    <source>
        <dbReference type="PROSITE" id="PS50885"/>
    </source>
</evidence>
<dbReference type="PANTHER" id="PTHR45436:SF5">
    <property type="entry name" value="SENSOR HISTIDINE KINASE TRCS"/>
    <property type="match status" value="1"/>
</dbReference>
<evidence type="ECO:0000256" key="13">
    <source>
        <dbReference type="SAM" id="Phobius"/>
    </source>
</evidence>
<dbReference type="InterPro" id="IPR005467">
    <property type="entry name" value="His_kinase_dom"/>
</dbReference>
<proteinExistence type="predicted"/>
<dbReference type="SMART" id="SM00304">
    <property type="entry name" value="HAMP"/>
    <property type="match status" value="1"/>
</dbReference>
<dbReference type="Gene3D" id="6.10.340.10">
    <property type="match status" value="1"/>
</dbReference>
<comment type="caution">
    <text evidence="16">The sequence shown here is derived from an EMBL/GenBank/DDBJ whole genome shotgun (WGS) entry which is preliminary data.</text>
</comment>
<evidence type="ECO:0000256" key="2">
    <source>
        <dbReference type="ARBA" id="ARBA00001968"/>
    </source>
</evidence>
<evidence type="ECO:0000256" key="12">
    <source>
        <dbReference type="SAM" id="MobiDB-lite"/>
    </source>
</evidence>
<keyword evidence="11 13" id="KW-0472">Membrane</keyword>
<evidence type="ECO:0000256" key="7">
    <source>
        <dbReference type="ARBA" id="ARBA00022692"/>
    </source>
</evidence>
<dbReference type="EMBL" id="RCUY01000002">
    <property type="protein sequence ID" value="RLP83662.1"/>
    <property type="molecule type" value="Genomic_DNA"/>
</dbReference>
<dbReference type="SUPFAM" id="SSF55874">
    <property type="entry name" value="ATPase domain of HSP90 chaperone/DNA topoisomerase II/histidine kinase"/>
    <property type="match status" value="1"/>
</dbReference>
<dbReference type="EC" id="2.7.13.3" evidence="4"/>
<keyword evidence="17" id="KW-1185">Reference proteome</keyword>
<comment type="catalytic activity">
    <reaction evidence="1">
        <text>ATP + protein L-histidine = ADP + protein N-phospho-L-histidine.</text>
        <dbReference type="EC" id="2.7.13.3"/>
    </reaction>
</comment>
<dbReference type="Pfam" id="PF00672">
    <property type="entry name" value="HAMP"/>
    <property type="match status" value="1"/>
</dbReference>
<evidence type="ECO:0000256" key="1">
    <source>
        <dbReference type="ARBA" id="ARBA00000085"/>
    </source>
</evidence>
<feature type="domain" description="HAMP" evidence="15">
    <location>
        <begin position="198"/>
        <end position="251"/>
    </location>
</feature>
<dbReference type="InterPro" id="IPR050428">
    <property type="entry name" value="TCS_sensor_his_kinase"/>
</dbReference>